<feature type="compositionally biased region" description="Basic and acidic residues" evidence="11">
    <location>
        <begin position="187"/>
        <end position="205"/>
    </location>
</feature>
<feature type="region of interest" description="Disordered" evidence="11">
    <location>
        <begin position="1210"/>
        <end position="1396"/>
    </location>
</feature>
<name>A0A6A1USW7_9ROSI</name>
<keyword evidence="3" id="KW-1003">Cell membrane</keyword>
<dbReference type="GO" id="GO:0005886">
    <property type="term" value="C:plasma membrane"/>
    <property type="evidence" value="ECO:0007669"/>
    <property type="project" value="UniProtKB-SubCell"/>
</dbReference>
<dbReference type="EMBL" id="RXIC02000026">
    <property type="protein sequence ID" value="KAB1203475.1"/>
    <property type="molecule type" value="Genomic_DNA"/>
</dbReference>
<evidence type="ECO:0000256" key="4">
    <source>
        <dbReference type="ARBA" id="ARBA00022692"/>
    </source>
</evidence>
<feature type="region of interest" description="Disordered" evidence="11">
    <location>
        <begin position="812"/>
        <end position="845"/>
    </location>
</feature>
<feature type="compositionally biased region" description="Basic and acidic residues" evidence="11">
    <location>
        <begin position="1"/>
        <end position="34"/>
    </location>
</feature>
<feature type="compositionally biased region" description="Basic and acidic residues" evidence="11">
    <location>
        <begin position="1308"/>
        <end position="1321"/>
    </location>
</feature>
<feature type="region of interest" description="Disordered" evidence="11">
    <location>
        <begin position="358"/>
        <end position="399"/>
    </location>
</feature>
<feature type="region of interest" description="Disordered" evidence="11">
    <location>
        <begin position="122"/>
        <end position="148"/>
    </location>
</feature>
<dbReference type="PANTHER" id="PTHR32219">
    <property type="entry name" value="RNA-BINDING PROTEIN YLMH-RELATED"/>
    <property type="match status" value="1"/>
</dbReference>
<proteinExistence type="inferred from homology"/>
<feature type="compositionally biased region" description="Basic and acidic residues" evidence="11">
    <location>
        <begin position="1247"/>
        <end position="1301"/>
    </location>
</feature>
<sequence length="1436" mass="157815">MIAEVDARGLGEVSEVPKGETEEKCGCQDLHKENNGVMSMNGSNAHKEDSDGSSVFVSGNEAVSDDHVEPSDLNGEHVKNLVSGGVVELNAVENGECNGTDCDGGGSSEGPECEIKAVRLGGSDGVEKENGTDAAVKSEQQPQRLEVEGEITVESSDNARDIMISHPVVPDGADSEFCESSMQVPDGKGEDRNLDSTSEFEKQEIEMSFEEEKVELEDGNPDSSTDGKENFASLDAVSVVVLDDLDQEKEVPESEPNEFLVEGGAPGCLVVDVELNPKAVIPLVTDTQLKTEVGNNGPFSDENGDGCPASHTQASPSETLDANQEAAEQNGFFENSESLPSPSFVCGNAAANEIPFEEDSGEHELELEQSSKTASETETISKENGDSLSSGHPQDSISENVIDNDLVGAIQNTPEHNGSFQNVGCLSSPVVCGKVPVESLPIAPDCDTMVEDNAGNGDSSMAEKFPMVANYDKPETGVGETERSKAPDSCPVDCTKLEIEAEDRPDETIEVLSGPEETVEVDNGTHESIEVENGPDVTVEVDDGTHESIEVENGPLKTVEVENGTHERIEVDSGTHETVEVENGHHETVEVENGHHETVEVENGSCVEVENGPHETLEVENGPHGTIEGENETDETIKAENGPHESIEVESGTHETLKVENGPHGTIEGEDGTDETIKAQDSPDYSILCSNAANDAKSEVGSGSVTINSEEKVSDFPTDATEKESGVANVVIDCVDAATDVESHVNGLVENDLSTSLLPDGKSETEVENKSTLSSRDIPCDDGIELESKVSDSANLCESALNCVPDSVHVADGDDQFTGADSGDKPTSQGAEGVPRIPSDETSTTCPEVSALDALEGQNAEVVKRPFYYLIRLPRYDDENLREKIKHAQLQVDEKTRIRDAIRAEIQMKRAAWKENGDNFEAVISEERAARDLLRSKRQEMDSAQSMINRVKNAISVEDIDVRIRNMEHAIQHETLPLKEEKQLIREIKQLKQLREQLSSSMGKQDDVQEAIDQKDQIEERLKFLRKELDVLRSNVLKAEAVTKTAKKKSNDENEKMNQLQAQFRAADVIRQEAYAHLQSLKKQFYEKNKHFWKFKDDINAANDLASERKREELQELCFNQVEKVMELWNENDEFRKEYIRCNTRSTLRRLRTLDGRSLGPDEEPPLIPNVVKERVAMGNTLSLPSLQPEKHIVQVETVEVKGKVVPDAVEQKKQTTKSKKPVKLSPLGNGLATVSGRDEIEEVREEEPKLTKQEEELARKREELRREEEATKSREQQLLEEKVKAKEALERKKRNAEKAHAKAMLRAQKEAEEKEKEREKKARKKERKKAGAVAVKAANGADEGESTPSSETATETPKELETREKPSTVTKRSQKPSQFTKQSKAKPIPPPLRNRSKRRMQPWMWVLLAAVIVLALFLVGNSSFSFDFGLQRFGF</sequence>
<feature type="transmembrane region" description="Helical" evidence="12">
    <location>
        <begin position="1404"/>
        <end position="1425"/>
    </location>
</feature>
<feature type="coiled-coil region" evidence="10">
    <location>
        <begin position="981"/>
        <end position="1063"/>
    </location>
</feature>
<evidence type="ECO:0000256" key="8">
    <source>
        <dbReference type="ARBA" id="ARBA00023136"/>
    </source>
</evidence>
<feature type="compositionally biased region" description="Basic residues" evidence="11">
    <location>
        <begin position="1322"/>
        <end position="1331"/>
    </location>
</feature>
<evidence type="ECO:0000256" key="12">
    <source>
        <dbReference type="SAM" id="Phobius"/>
    </source>
</evidence>
<evidence type="ECO:0000256" key="9">
    <source>
        <dbReference type="ARBA" id="ARBA00038080"/>
    </source>
</evidence>
<feature type="region of interest" description="Disordered" evidence="11">
    <location>
        <begin position="756"/>
        <end position="775"/>
    </location>
</feature>
<feature type="compositionally biased region" description="Polar residues" evidence="11">
    <location>
        <begin position="310"/>
        <end position="322"/>
    </location>
</feature>
<feature type="compositionally biased region" description="Basic and acidic residues" evidence="11">
    <location>
        <begin position="1357"/>
        <end position="1367"/>
    </location>
</feature>
<feature type="compositionally biased region" description="Acidic residues" evidence="11">
    <location>
        <begin position="207"/>
        <end position="220"/>
    </location>
</feature>
<keyword evidence="7 10" id="KW-0175">Coiled coil</keyword>
<accession>A0A6A1USW7</accession>
<keyword evidence="14" id="KW-1185">Reference proteome</keyword>
<feature type="region of interest" description="Disordered" evidence="11">
    <location>
        <begin position="1"/>
        <end position="58"/>
    </location>
</feature>
<dbReference type="Proteomes" id="UP000516437">
    <property type="component" value="Chromosome 8"/>
</dbReference>
<keyword evidence="4 12" id="KW-0812">Transmembrane</keyword>
<gene>
    <name evidence="13" type="ORF">CJ030_MR8G001577</name>
</gene>
<comment type="similarity">
    <text evidence="9">Belongs to the plant Proton pump-interactor protein family.</text>
</comment>
<feature type="region of interest" description="Disordered" evidence="11">
    <location>
        <begin position="166"/>
        <end position="232"/>
    </location>
</feature>
<keyword evidence="5" id="KW-0256">Endoplasmic reticulum</keyword>
<feature type="region of interest" description="Disordered" evidence="11">
    <location>
        <begin position="286"/>
        <end position="339"/>
    </location>
</feature>
<reference evidence="13 14" key="1">
    <citation type="journal article" date="2019" name="Plant Biotechnol. J.">
        <title>The red bayberry genome and genetic basis of sex determination.</title>
        <authorList>
            <person name="Jia H.M."/>
            <person name="Jia H.J."/>
            <person name="Cai Q.L."/>
            <person name="Wang Y."/>
            <person name="Zhao H.B."/>
            <person name="Yang W.F."/>
            <person name="Wang G.Y."/>
            <person name="Li Y.H."/>
            <person name="Zhan D.L."/>
            <person name="Shen Y.T."/>
            <person name="Niu Q.F."/>
            <person name="Chang L."/>
            <person name="Qiu J."/>
            <person name="Zhao L."/>
            <person name="Xie H.B."/>
            <person name="Fu W.Y."/>
            <person name="Jin J."/>
            <person name="Li X.W."/>
            <person name="Jiao Y."/>
            <person name="Zhou C.C."/>
            <person name="Tu T."/>
            <person name="Chai C.Y."/>
            <person name="Gao J.L."/>
            <person name="Fan L.J."/>
            <person name="van de Weg E."/>
            <person name="Wang J.Y."/>
            <person name="Gao Z.S."/>
        </authorList>
    </citation>
    <scope>NUCLEOTIDE SEQUENCE [LARGE SCALE GENOMIC DNA]</scope>
    <source>
        <tissue evidence="13">Leaves</tissue>
    </source>
</reference>
<feature type="compositionally biased region" description="Low complexity" evidence="11">
    <location>
        <begin position="1347"/>
        <end position="1356"/>
    </location>
</feature>
<dbReference type="PANTHER" id="PTHR32219:SF3">
    <property type="entry name" value="CALPONIN-LIKE DOMAIN PROTEIN"/>
    <property type="match status" value="1"/>
</dbReference>
<keyword evidence="6 12" id="KW-1133">Transmembrane helix</keyword>
<organism evidence="13 14">
    <name type="scientific">Morella rubra</name>
    <name type="common">Chinese bayberry</name>
    <dbReference type="NCBI Taxonomy" id="262757"/>
    <lineage>
        <taxon>Eukaryota</taxon>
        <taxon>Viridiplantae</taxon>
        <taxon>Streptophyta</taxon>
        <taxon>Embryophyta</taxon>
        <taxon>Tracheophyta</taxon>
        <taxon>Spermatophyta</taxon>
        <taxon>Magnoliopsida</taxon>
        <taxon>eudicotyledons</taxon>
        <taxon>Gunneridae</taxon>
        <taxon>Pentapetalae</taxon>
        <taxon>rosids</taxon>
        <taxon>fabids</taxon>
        <taxon>Fagales</taxon>
        <taxon>Myricaceae</taxon>
        <taxon>Morella</taxon>
    </lineage>
</organism>
<dbReference type="OrthoDB" id="1703439at2759"/>
<comment type="caution">
    <text evidence="13">The sequence shown here is derived from an EMBL/GenBank/DDBJ whole genome shotgun (WGS) entry which is preliminary data.</text>
</comment>
<evidence type="ECO:0000256" key="10">
    <source>
        <dbReference type="SAM" id="Coils"/>
    </source>
</evidence>
<feature type="compositionally biased region" description="Polar residues" evidence="11">
    <location>
        <begin position="386"/>
        <end position="399"/>
    </location>
</feature>
<evidence type="ECO:0000256" key="1">
    <source>
        <dbReference type="ARBA" id="ARBA00004162"/>
    </source>
</evidence>
<evidence type="ECO:0000313" key="14">
    <source>
        <dbReference type="Proteomes" id="UP000516437"/>
    </source>
</evidence>
<feature type="compositionally biased region" description="Acidic residues" evidence="11">
    <location>
        <begin position="358"/>
        <end position="367"/>
    </location>
</feature>
<evidence type="ECO:0000256" key="7">
    <source>
        <dbReference type="ARBA" id="ARBA00023054"/>
    </source>
</evidence>
<evidence type="ECO:0000256" key="11">
    <source>
        <dbReference type="SAM" id="MobiDB-lite"/>
    </source>
</evidence>
<dbReference type="InterPro" id="IPR055282">
    <property type="entry name" value="PPI1-4"/>
</dbReference>
<feature type="region of interest" description="Disordered" evidence="11">
    <location>
        <begin position="653"/>
        <end position="674"/>
    </location>
</feature>
<evidence type="ECO:0000256" key="5">
    <source>
        <dbReference type="ARBA" id="ARBA00022824"/>
    </source>
</evidence>
<feature type="compositionally biased region" description="Polar residues" evidence="11">
    <location>
        <begin position="286"/>
        <end position="298"/>
    </location>
</feature>
<evidence type="ECO:0000256" key="6">
    <source>
        <dbReference type="ARBA" id="ARBA00022989"/>
    </source>
</evidence>
<dbReference type="GO" id="GO:0005789">
    <property type="term" value="C:endoplasmic reticulum membrane"/>
    <property type="evidence" value="ECO:0007669"/>
    <property type="project" value="UniProtKB-SubCell"/>
</dbReference>
<comment type="subcellular location">
    <subcellularLocation>
        <location evidence="1">Cell membrane</location>
        <topology evidence="1">Single-pass membrane protein</topology>
    </subcellularLocation>
    <subcellularLocation>
        <location evidence="2">Endoplasmic reticulum membrane</location>
        <topology evidence="2">Single-pass membrane protein</topology>
    </subcellularLocation>
</comment>
<feature type="compositionally biased region" description="Polar residues" evidence="11">
    <location>
        <begin position="1368"/>
        <end position="1383"/>
    </location>
</feature>
<protein>
    <submittedName>
        <fullName evidence="13">Proton pump-interactor 1</fullName>
    </submittedName>
</protein>
<keyword evidence="8 12" id="KW-0472">Membrane</keyword>
<evidence type="ECO:0000256" key="2">
    <source>
        <dbReference type="ARBA" id="ARBA00004389"/>
    </source>
</evidence>
<evidence type="ECO:0000256" key="3">
    <source>
        <dbReference type="ARBA" id="ARBA00022475"/>
    </source>
</evidence>
<evidence type="ECO:0000313" key="13">
    <source>
        <dbReference type="EMBL" id="KAB1203475.1"/>
    </source>
</evidence>